<dbReference type="AlphaFoldDB" id="Q6CUH6"/>
<feature type="region of interest" description="Disordered" evidence="1">
    <location>
        <begin position="211"/>
        <end position="232"/>
    </location>
</feature>
<dbReference type="PANTHER" id="PTHR15492">
    <property type="entry name" value="CYCLIN D1-BINDING PROTEIN 1"/>
    <property type="match status" value="1"/>
</dbReference>
<dbReference type="STRING" id="284590.Q6CUH6"/>
<organism evidence="3 4">
    <name type="scientific">Kluyveromyces lactis (strain ATCC 8585 / CBS 2359 / DSM 70799 / NBRC 1267 / NRRL Y-1140 / WM37)</name>
    <name type="common">Yeast</name>
    <name type="synonym">Candida sphaerica</name>
    <dbReference type="NCBI Taxonomy" id="284590"/>
    <lineage>
        <taxon>Eukaryota</taxon>
        <taxon>Fungi</taxon>
        <taxon>Dikarya</taxon>
        <taxon>Ascomycota</taxon>
        <taxon>Saccharomycotina</taxon>
        <taxon>Saccharomycetes</taxon>
        <taxon>Saccharomycetales</taxon>
        <taxon>Saccharomycetaceae</taxon>
        <taxon>Kluyveromyces</taxon>
    </lineage>
</organism>
<dbReference type="OMA" id="WIDTWEI"/>
<dbReference type="Proteomes" id="UP000000598">
    <property type="component" value="Chromosome C"/>
</dbReference>
<dbReference type="FunCoup" id="Q6CUH6">
    <property type="interactions" value="83"/>
</dbReference>
<dbReference type="GO" id="GO:0005634">
    <property type="term" value="C:nucleus"/>
    <property type="evidence" value="ECO:0007669"/>
    <property type="project" value="TreeGrafter"/>
</dbReference>
<name>Q6CUH6_KLULA</name>
<evidence type="ECO:0000259" key="2">
    <source>
        <dbReference type="Pfam" id="PF13324"/>
    </source>
</evidence>
<accession>Q6CUH6</accession>
<dbReference type="PANTHER" id="PTHR15492:SF1">
    <property type="entry name" value="CYCLIN-D1-BINDING PROTEIN 1"/>
    <property type="match status" value="1"/>
</dbReference>
<dbReference type="InParanoid" id="Q6CUH6"/>
<dbReference type="PaxDb" id="284590-Q6CUH6"/>
<dbReference type="HOGENOM" id="CLU_067849_0_0_1"/>
<reference evidence="3 4" key="1">
    <citation type="journal article" date="2004" name="Nature">
        <title>Genome evolution in yeasts.</title>
        <authorList>
            <consortium name="Genolevures"/>
            <person name="Dujon B."/>
            <person name="Sherman D."/>
            <person name="Fischer G."/>
            <person name="Durrens P."/>
            <person name="Casaregola S."/>
            <person name="Lafontaine I."/>
            <person name="de Montigny J."/>
            <person name="Marck C."/>
            <person name="Neuveglise C."/>
            <person name="Talla E."/>
            <person name="Goffard N."/>
            <person name="Frangeul L."/>
            <person name="Aigle M."/>
            <person name="Anthouard V."/>
            <person name="Babour A."/>
            <person name="Barbe V."/>
            <person name="Barnay S."/>
            <person name="Blanchin S."/>
            <person name="Beckerich J.M."/>
            <person name="Beyne E."/>
            <person name="Bleykasten C."/>
            <person name="Boisrame A."/>
            <person name="Boyer J."/>
            <person name="Cattolico L."/>
            <person name="Confanioleri F."/>
            <person name="de Daruvar A."/>
            <person name="Despons L."/>
            <person name="Fabre E."/>
            <person name="Fairhead C."/>
            <person name="Ferry-Dumazet H."/>
            <person name="Groppi A."/>
            <person name="Hantraye F."/>
            <person name="Hennequin C."/>
            <person name="Jauniaux N."/>
            <person name="Joyet P."/>
            <person name="Kachouri R."/>
            <person name="Kerrest A."/>
            <person name="Koszul R."/>
            <person name="Lemaire M."/>
            <person name="Lesur I."/>
            <person name="Ma L."/>
            <person name="Muller H."/>
            <person name="Nicaud J.M."/>
            <person name="Nikolski M."/>
            <person name="Oztas S."/>
            <person name="Ozier-Kalogeropoulos O."/>
            <person name="Pellenz S."/>
            <person name="Potier S."/>
            <person name="Richard G.F."/>
            <person name="Straub M.L."/>
            <person name="Suleau A."/>
            <person name="Swennene D."/>
            <person name="Tekaia F."/>
            <person name="Wesolowski-Louvel M."/>
            <person name="Westhof E."/>
            <person name="Wirth B."/>
            <person name="Zeniou-Meyer M."/>
            <person name="Zivanovic I."/>
            <person name="Bolotin-Fukuhara M."/>
            <person name="Thierry A."/>
            <person name="Bouchier C."/>
            <person name="Caudron B."/>
            <person name="Scarpelli C."/>
            <person name="Gaillardin C."/>
            <person name="Weissenbach J."/>
            <person name="Wincker P."/>
            <person name="Souciet J.L."/>
        </authorList>
    </citation>
    <scope>NUCLEOTIDE SEQUENCE [LARGE SCALE GENOMIC DNA]</scope>
    <source>
        <strain evidence="4">ATCC 8585 / CBS 2359 / DSM 70799 / NBRC 1267 / NRRL Y-1140 / WM37</strain>
    </source>
</reference>
<dbReference type="RefSeq" id="XP_452413.1">
    <property type="nucleotide sequence ID" value="XM_452413.1"/>
</dbReference>
<feature type="compositionally biased region" description="Acidic residues" evidence="1">
    <location>
        <begin position="218"/>
        <end position="232"/>
    </location>
</feature>
<dbReference type="eggNOG" id="ENOG502QZAU">
    <property type="taxonomic scope" value="Eukaryota"/>
</dbReference>
<evidence type="ECO:0000256" key="1">
    <source>
        <dbReference type="SAM" id="MobiDB-lite"/>
    </source>
</evidence>
<proteinExistence type="predicted"/>
<dbReference type="InterPro" id="IPR049317">
    <property type="entry name" value="GCIP-like_N"/>
</dbReference>
<feature type="domain" description="Cyclin-D1-binding protein 1-like N-terminal" evidence="2">
    <location>
        <begin position="41"/>
        <end position="203"/>
    </location>
</feature>
<gene>
    <name evidence="3" type="ORF">KLLA0_C04796g</name>
</gene>
<dbReference type="KEGG" id="kla:KLLA0_C04796g"/>
<dbReference type="Gene3D" id="1.20.1410.10">
    <property type="entry name" value="I/LWEQ domain"/>
    <property type="match status" value="1"/>
</dbReference>
<keyword evidence="4" id="KW-1185">Reference proteome</keyword>
<dbReference type="Pfam" id="PF13324">
    <property type="entry name" value="GCIP_N"/>
    <property type="match status" value="1"/>
</dbReference>
<evidence type="ECO:0000313" key="4">
    <source>
        <dbReference type="Proteomes" id="UP000000598"/>
    </source>
</evidence>
<dbReference type="GeneID" id="2892338"/>
<dbReference type="EMBL" id="CR382123">
    <property type="protein sequence ID" value="CAH01264.1"/>
    <property type="molecule type" value="Genomic_DNA"/>
</dbReference>
<protein>
    <submittedName>
        <fullName evidence="3">KLLA0C04796p</fullName>
    </submittedName>
</protein>
<dbReference type="InterPro" id="IPR026907">
    <property type="entry name" value="GCIP-like"/>
</dbReference>
<evidence type="ECO:0000313" key="3">
    <source>
        <dbReference type="EMBL" id="CAH01264.1"/>
    </source>
</evidence>
<sequence>MSSTLSDDIKRLKTEFPYTSVESLHGIPKKTKLPASSLLEELGKLSKLIKSNATKLGIISTPDKISNNEDAFKTQMVELMNVVFYLLSLVPLFHDSHFADYFINKLDNDIVSLVQSIHKLSDELVEIVNSDAKDFKDPIIAEDEKLAKFLKERLISIGMLWSQCEHLELLSNQGNLGLLTEYLSSSVKLLQDSIEELEEWLEDPVINSDPFGMNDKFSDEEGTDLDEEEEEEASESMIEFVKSLSQKSRLLKLLLSSLSKSITIKKDTVTTAAYLSELNQLHNSIVSNSDTLISSTLVNAEYEVDPEVETSVLAINNDVKKVIKIITQLNGSDESKLKWIQVWSNKWSSLNN</sequence>